<accession>A0A8J4YPY3</accession>
<comment type="similarity">
    <text evidence="1">Belongs to the CCDC25 family.</text>
</comment>
<proteinExistence type="inferred from homology"/>
<feature type="region of interest" description="Disordered" evidence="4">
    <location>
        <begin position="478"/>
        <end position="511"/>
    </location>
</feature>
<feature type="compositionally biased region" description="Acidic residues" evidence="4">
    <location>
        <begin position="84"/>
        <end position="96"/>
    </location>
</feature>
<comment type="caution">
    <text evidence="6">The sequence shown here is derived from an EMBL/GenBank/DDBJ whole genome shotgun (WGS) entry which is preliminary data.</text>
</comment>
<reference evidence="6" key="1">
    <citation type="submission" date="2020-07" db="EMBL/GenBank/DDBJ databases">
        <title>The High-quality genome of the commercially important snow crab, Chionoecetes opilio.</title>
        <authorList>
            <person name="Jeong J.-H."/>
            <person name="Ryu S."/>
        </authorList>
    </citation>
    <scope>NUCLEOTIDE SEQUENCE</scope>
    <source>
        <strain evidence="6">MADBK_172401_WGS</strain>
        <tissue evidence="6">Digestive gland</tissue>
    </source>
</reference>
<keyword evidence="7" id="KW-1185">Reference proteome</keyword>
<dbReference type="OrthoDB" id="200398at2759"/>
<evidence type="ECO:0000313" key="7">
    <source>
        <dbReference type="Proteomes" id="UP000770661"/>
    </source>
</evidence>
<evidence type="ECO:0000259" key="5">
    <source>
        <dbReference type="Pfam" id="PF05670"/>
    </source>
</evidence>
<dbReference type="Proteomes" id="UP000770661">
    <property type="component" value="Unassembled WGS sequence"/>
</dbReference>
<evidence type="ECO:0000313" key="6">
    <source>
        <dbReference type="EMBL" id="KAG0724325.1"/>
    </source>
</evidence>
<sequence>MPAPGPGPGTTKTPKAGCCAFVRAFLSMFKRKKRARHSSSGRLTGPAIEDPVVEESSGPDQQSAQLDQAPELLVKKGEVECVEEEYEEEYEEEHEEVLDSQKAVETEKVAEEIDTELGVIRCVKEEQEVKEEVQEMQEEKQAVPVVAEQISEDSSLKVPDADESDLDDSDSEESSSEESPKPAPPVKNQRGKAQNNRAKKDAAPPFAAPELLLRPRGAVITFHSVVVNPPATLLMGSDKHENDHLLAQATDRLVFFHVDALPSAHVYLQLEPGQALRDVPHVLLNDAAQLCKANSAKGNRLGNVVVVYTLGSNLSKTRHMKAGEVGFVCDKEVRKILVSKRDDRIMDRLNNTKRKVLSHKSEREKQQRAKERQLQKTEAKLKKRKQKQEQQDSSDEESGDEKEQEETTLLETVTTRCFPSVEKRSVLQGCRVTVERHFDVRVQPPHKGEAEGRSTVTGAAEDVVYALAELKKLLFSEKQKAAAAPQDNKGGKGREVKGPCTKGSSKQKRKQ</sequence>
<name>A0A8J4YPY3_CHIOP</name>
<feature type="compositionally biased region" description="Basic and acidic residues" evidence="4">
    <location>
        <begin position="359"/>
        <end position="380"/>
    </location>
</feature>
<evidence type="ECO:0000256" key="2">
    <source>
        <dbReference type="ARBA" id="ARBA00016700"/>
    </source>
</evidence>
<feature type="region of interest" description="Disordered" evidence="4">
    <location>
        <begin position="32"/>
        <end position="70"/>
    </location>
</feature>
<feature type="compositionally biased region" description="Acidic residues" evidence="4">
    <location>
        <begin position="392"/>
        <end position="408"/>
    </location>
</feature>
<feature type="region of interest" description="Disordered" evidence="4">
    <location>
        <begin position="133"/>
        <end position="204"/>
    </location>
</feature>
<dbReference type="PANTHER" id="PTHR13049">
    <property type="entry name" value="DUF814-RELATED"/>
    <property type="match status" value="1"/>
</dbReference>
<evidence type="ECO:0000256" key="4">
    <source>
        <dbReference type="SAM" id="MobiDB-lite"/>
    </source>
</evidence>
<dbReference type="PANTHER" id="PTHR13049:SF2">
    <property type="entry name" value="COILED-COIL DOMAIN-CONTAINING PROTEIN 25"/>
    <property type="match status" value="1"/>
</dbReference>
<feature type="domain" description="NFACT RNA-binding" evidence="5">
    <location>
        <begin position="231"/>
        <end position="327"/>
    </location>
</feature>
<dbReference type="InterPro" id="IPR039730">
    <property type="entry name" value="Jlp2/Ccd25"/>
</dbReference>
<feature type="region of interest" description="Disordered" evidence="4">
    <location>
        <begin position="84"/>
        <end position="105"/>
    </location>
</feature>
<feature type="compositionally biased region" description="Acidic residues" evidence="4">
    <location>
        <begin position="161"/>
        <end position="176"/>
    </location>
</feature>
<gene>
    <name evidence="6" type="primary">ccdc25_3</name>
    <name evidence="6" type="ORF">GWK47_040835</name>
</gene>
<dbReference type="EMBL" id="JACEEZ010007069">
    <property type="protein sequence ID" value="KAG0724325.1"/>
    <property type="molecule type" value="Genomic_DNA"/>
</dbReference>
<evidence type="ECO:0000256" key="3">
    <source>
        <dbReference type="ARBA" id="ARBA00024214"/>
    </source>
</evidence>
<organism evidence="6 7">
    <name type="scientific">Chionoecetes opilio</name>
    <name type="common">Atlantic snow crab</name>
    <name type="synonym">Cancer opilio</name>
    <dbReference type="NCBI Taxonomy" id="41210"/>
    <lineage>
        <taxon>Eukaryota</taxon>
        <taxon>Metazoa</taxon>
        <taxon>Ecdysozoa</taxon>
        <taxon>Arthropoda</taxon>
        <taxon>Crustacea</taxon>
        <taxon>Multicrustacea</taxon>
        <taxon>Malacostraca</taxon>
        <taxon>Eumalacostraca</taxon>
        <taxon>Eucarida</taxon>
        <taxon>Decapoda</taxon>
        <taxon>Pleocyemata</taxon>
        <taxon>Brachyura</taxon>
        <taxon>Eubrachyura</taxon>
        <taxon>Majoidea</taxon>
        <taxon>Majidae</taxon>
        <taxon>Chionoecetes</taxon>
    </lineage>
</organism>
<dbReference type="Pfam" id="PF05670">
    <property type="entry name" value="NFACT-R_1"/>
    <property type="match status" value="1"/>
</dbReference>
<dbReference type="AlphaFoldDB" id="A0A8J4YPY3"/>
<protein>
    <recommendedName>
        <fullName evidence="2">Coiled-coil domain-containing protein 25</fullName>
    </recommendedName>
</protein>
<dbReference type="InterPro" id="IPR008532">
    <property type="entry name" value="NFACT_RNA-bd"/>
</dbReference>
<evidence type="ECO:0000256" key="1">
    <source>
        <dbReference type="ARBA" id="ARBA00008998"/>
    </source>
</evidence>
<feature type="region of interest" description="Disordered" evidence="4">
    <location>
        <begin position="350"/>
        <end position="408"/>
    </location>
</feature>
<comment type="subunit">
    <text evidence="3">Interacts (via cytoplasmic region) with ILK.</text>
</comment>